<keyword evidence="2" id="KW-0479">Metal-binding</keyword>
<dbReference type="Proteomes" id="UP001146439">
    <property type="component" value="Unassembled WGS sequence"/>
</dbReference>
<dbReference type="SUPFAM" id="SSF55031">
    <property type="entry name" value="Bacterial exopeptidase dimerisation domain"/>
    <property type="match status" value="1"/>
</dbReference>
<dbReference type="Pfam" id="PF07687">
    <property type="entry name" value="M20_dimer"/>
    <property type="match status" value="1"/>
</dbReference>
<evidence type="ECO:0000256" key="2">
    <source>
        <dbReference type="PIRSR" id="PIRSR005962-1"/>
    </source>
</evidence>
<feature type="binding site" evidence="2">
    <location>
        <position position="150"/>
    </location>
    <ligand>
        <name>Mn(2+)</name>
        <dbReference type="ChEBI" id="CHEBI:29035"/>
        <label>2</label>
    </ligand>
</feature>
<keyword evidence="1" id="KW-0378">Hydrolase</keyword>
<feature type="binding site" evidence="2">
    <location>
        <position position="177"/>
    </location>
    <ligand>
        <name>Mn(2+)</name>
        <dbReference type="ChEBI" id="CHEBI:29035"/>
        <label>2</label>
    </ligand>
</feature>
<evidence type="ECO:0000313" key="5">
    <source>
        <dbReference type="Proteomes" id="UP001146439"/>
    </source>
</evidence>
<feature type="domain" description="Peptidase M20 dimerisation" evidence="3">
    <location>
        <begin position="199"/>
        <end position="296"/>
    </location>
</feature>
<dbReference type="GO" id="GO:0019877">
    <property type="term" value="P:diaminopimelate biosynthetic process"/>
    <property type="evidence" value="ECO:0007669"/>
    <property type="project" value="UniProtKB-ARBA"/>
</dbReference>
<dbReference type="PANTHER" id="PTHR11014">
    <property type="entry name" value="PEPTIDASE M20 FAMILY MEMBER"/>
    <property type="match status" value="1"/>
</dbReference>
<evidence type="ECO:0000256" key="1">
    <source>
        <dbReference type="ARBA" id="ARBA00022801"/>
    </source>
</evidence>
<dbReference type="InterPro" id="IPR011650">
    <property type="entry name" value="Peptidase_M20_dimer"/>
</dbReference>
<dbReference type="Pfam" id="PF01546">
    <property type="entry name" value="Peptidase_M20"/>
    <property type="match status" value="1"/>
</dbReference>
<dbReference type="GO" id="GO:0046872">
    <property type="term" value="F:metal ion binding"/>
    <property type="evidence" value="ECO:0007669"/>
    <property type="project" value="UniProtKB-KW"/>
</dbReference>
<dbReference type="Gene3D" id="3.30.70.360">
    <property type="match status" value="1"/>
</dbReference>
<comment type="cofactor">
    <cofactor evidence="2">
        <name>Mn(2+)</name>
        <dbReference type="ChEBI" id="CHEBI:29035"/>
    </cofactor>
    <text evidence="2">The Mn(2+) ion enhances activity.</text>
</comment>
<dbReference type="InterPro" id="IPR002933">
    <property type="entry name" value="Peptidase_M20"/>
</dbReference>
<gene>
    <name evidence="4" type="ORF">L8V22_06560</name>
</gene>
<evidence type="ECO:0000313" key="4">
    <source>
        <dbReference type="EMBL" id="MCZ9296224.1"/>
    </source>
</evidence>
<evidence type="ECO:0000259" key="3">
    <source>
        <dbReference type="Pfam" id="PF07687"/>
    </source>
</evidence>
<dbReference type="EMBL" id="JAKMUZ010000010">
    <property type="protein sequence ID" value="MCZ9296224.1"/>
    <property type="molecule type" value="Genomic_DNA"/>
</dbReference>
<dbReference type="NCBIfam" id="TIGR01891">
    <property type="entry name" value="amidohydrolases"/>
    <property type="match status" value="1"/>
</dbReference>
<sequence length="413" mass="43891">MSVRNAVRTVCSNYDSVKDWQEPLYKDLHQHPELSMQEKRTLSIIKGKLADLGFDQVDVGGGVVGVLENGAGPTVMLRADFDGLPVKEDTGLDYASTDTAVDSEGNEVAVMQACGHDSHVASLLGMGALLAQATDQWSGTLQLIFQPGEEIAAGAQSMVDDGLVDKVATPDVVLGQHVFASQFPAGTVALAAGPFMSTAVSLDVKVFGQGSHGSMPHLSVDPVVLASSIVMRLQTVISRELNPSDFGVLTVGAINAGSKANIIPFEATLKINVRAYSEQIRDKITAAIERIVTAECQAAGSPQPAEFNYHDAYPLTSNDEETTASLQKSFISYFGADRVLTAEPLTASEDFSTIARAFEVPYCFWVFSGREEGKDVPNHSPHFAPLIQPTLRTGTEALTVAALTFLGKAGSNS</sequence>
<dbReference type="Gene3D" id="3.40.630.10">
    <property type="entry name" value="Zn peptidases"/>
    <property type="match status" value="1"/>
</dbReference>
<proteinExistence type="predicted"/>
<keyword evidence="2" id="KW-0464">Manganese</keyword>
<organism evidence="4 5">
    <name type="scientific">Corynebacterium yonathiae</name>
    <dbReference type="NCBI Taxonomy" id="2913504"/>
    <lineage>
        <taxon>Bacteria</taxon>
        <taxon>Bacillati</taxon>
        <taxon>Actinomycetota</taxon>
        <taxon>Actinomycetes</taxon>
        <taxon>Mycobacteriales</taxon>
        <taxon>Corynebacteriaceae</taxon>
        <taxon>Corynebacterium</taxon>
    </lineage>
</organism>
<name>A0A9X3RLC4_9CORY</name>
<dbReference type="InterPro" id="IPR017439">
    <property type="entry name" value="Amidohydrolase"/>
</dbReference>
<dbReference type="RefSeq" id="WP_238801269.1">
    <property type="nucleotide sequence ID" value="NZ_JAKMUZ010000010.1"/>
</dbReference>
<feature type="binding site" evidence="2">
    <location>
        <position position="379"/>
    </location>
    <ligand>
        <name>Mn(2+)</name>
        <dbReference type="ChEBI" id="CHEBI:29035"/>
        <label>2</label>
    </ligand>
</feature>
<dbReference type="PANTHER" id="PTHR11014:SF63">
    <property type="entry name" value="METALLOPEPTIDASE, PUTATIVE (AFU_ORTHOLOGUE AFUA_6G09600)-RELATED"/>
    <property type="match status" value="1"/>
</dbReference>
<dbReference type="SUPFAM" id="SSF53187">
    <property type="entry name" value="Zn-dependent exopeptidases"/>
    <property type="match status" value="1"/>
</dbReference>
<dbReference type="AlphaFoldDB" id="A0A9X3RLC4"/>
<dbReference type="InterPro" id="IPR036264">
    <property type="entry name" value="Bact_exopeptidase_dim_dom"/>
</dbReference>
<dbReference type="FunFam" id="3.30.70.360:FF:000001">
    <property type="entry name" value="N-acetyldiaminopimelate deacetylase"/>
    <property type="match status" value="1"/>
</dbReference>
<feature type="binding site" evidence="2">
    <location>
        <position position="114"/>
    </location>
    <ligand>
        <name>Mn(2+)</name>
        <dbReference type="ChEBI" id="CHEBI:29035"/>
        <label>2</label>
    </ligand>
</feature>
<dbReference type="GO" id="GO:0050118">
    <property type="term" value="F:N-acetyldiaminopimelate deacetylase activity"/>
    <property type="evidence" value="ECO:0007669"/>
    <property type="project" value="UniProtKB-ARBA"/>
</dbReference>
<feature type="binding site" evidence="2">
    <location>
        <position position="116"/>
    </location>
    <ligand>
        <name>Mn(2+)</name>
        <dbReference type="ChEBI" id="CHEBI:29035"/>
        <label>2</label>
    </ligand>
</feature>
<accession>A0A9X3RLC4</accession>
<dbReference type="PIRSF" id="PIRSF005962">
    <property type="entry name" value="Pept_M20D_amidohydro"/>
    <property type="match status" value="1"/>
</dbReference>
<reference evidence="4" key="1">
    <citation type="submission" date="2022-02" db="EMBL/GenBank/DDBJ databases">
        <title>Corynebacterium sp. from urogenital microbiome.</title>
        <authorList>
            <person name="Cappelli E.A."/>
            <person name="Ribeiro T.G."/>
            <person name="Peixe L."/>
        </authorList>
    </citation>
    <scope>NUCLEOTIDE SEQUENCE</scope>
    <source>
        <strain evidence="4">C21Ua_68</strain>
    </source>
</reference>
<comment type="caution">
    <text evidence="4">The sequence shown here is derived from an EMBL/GenBank/DDBJ whole genome shotgun (WGS) entry which is preliminary data.</text>
</comment>
<protein>
    <submittedName>
        <fullName evidence="4">Amidohydrolase</fullName>
    </submittedName>
</protein>